<evidence type="ECO:0008006" key="4">
    <source>
        <dbReference type="Google" id="ProtNLM"/>
    </source>
</evidence>
<dbReference type="STRING" id="656914.SAMN00017405_0471"/>
<protein>
    <recommendedName>
        <fullName evidence="4">Bypass of forespore C C-terminal domain-containing protein</fullName>
    </recommendedName>
</protein>
<feature type="transmembrane region" description="Helical" evidence="1">
    <location>
        <begin position="21"/>
        <end position="41"/>
    </location>
</feature>
<evidence type="ECO:0000256" key="1">
    <source>
        <dbReference type="SAM" id="Phobius"/>
    </source>
</evidence>
<dbReference type="AlphaFoldDB" id="A0A1W1VQV9"/>
<dbReference type="EMBL" id="FWWT01000022">
    <property type="protein sequence ID" value="SMB95738.1"/>
    <property type="molecule type" value="Genomic_DNA"/>
</dbReference>
<name>A0A1W1VQV9_DESTI</name>
<gene>
    <name evidence="2" type="ORF">SAMN00017405_0471</name>
</gene>
<keyword evidence="1" id="KW-0812">Transmembrane</keyword>
<proteinExistence type="predicted"/>
<accession>A0A1W1VQV9</accession>
<keyword evidence="3" id="KW-1185">Reference proteome</keyword>
<sequence>MYMKSDTHIMEVKFMSWKKFKYVYIGLFVVFMMSSIVSYYLNVDRQPLQKPNETGLSSVSLESFQITDDINVIMEKEYDLCVRYDLNCDKENIDLKDSERKRLNQLSLNDIKKIYPKEENWEVKRTETDQITIIKKEEGLCPVHSQIWHLGLDSSLNYVAVYYGPRETENLSGVYKVTDIPVSSLPIEYQNKIKNYSMEFYTMEELVAILDSLSEHL</sequence>
<dbReference type="Proteomes" id="UP000192731">
    <property type="component" value="Unassembled WGS sequence"/>
</dbReference>
<keyword evidence="1" id="KW-1133">Transmembrane helix</keyword>
<reference evidence="2 3" key="1">
    <citation type="submission" date="2017-04" db="EMBL/GenBank/DDBJ databases">
        <authorList>
            <person name="Afonso C.L."/>
            <person name="Miller P.J."/>
            <person name="Scott M.A."/>
            <person name="Spackman E."/>
            <person name="Goraichik I."/>
            <person name="Dimitrov K.M."/>
            <person name="Suarez D.L."/>
            <person name="Swayne D.E."/>
        </authorList>
    </citation>
    <scope>NUCLEOTIDE SEQUENCE [LARGE SCALE GENOMIC DNA]</scope>
    <source>
        <strain evidence="2 3">DSM 11270</strain>
    </source>
</reference>
<keyword evidence="1" id="KW-0472">Membrane</keyword>
<evidence type="ECO:0000313" key="3">
    <source>
        <dbReference type="Proteomes" id="UP000192731"/>
    </source>
</evidence>
<evidence type="ECO:0000313" key="2">
    <source>
        <dbReference type="EMBL" id="SMB95738.1"/>
    </source>
</evidence>
<organism evidence="2 3">
    <name type="scientific">Desulfonispora thiosulfatigenes DSM 11270</name>
    <dbReference type="NCBI Taxonomy" id="656914"/>
    <lineage>
        <taxon>Bacteria</taxon>
        <taxon>Bacillati</taxon>
        <taxon>Bacillota</taxon>
        <taxon>Clostridia</taxon>
        <taxon>Eubacteriales</taxon>
        <taxon>Peptococcaceae</taxon>
        <taxon>Desulfonispora</taxon>
    </lineage>
</organism>